<proteinExistence type="inferred from homology"/>
<evidence type="ECO:0000313" key="8">
    <source>
        <dbReference type="Proteomes" id="UP001201262"/>
    </source>
</evidence>
<organism evidence="7 8">
    <name type="scientific">Talaromyces proteolyticus</name>
    <dbReference type="NCBI Taxonomy" id="1131652"/>
    <lineage>
        <taxon>Eukaryota</taxon>
        <taxon>Fungi</taxon>
        <taxon>Dikarya</taxon>
        <taxon>Ascomycota</taxon>
        <taxon>Pezizomycotina</taxon>
        <taxon>Eurotiomycetes</taxon>
        <taxon>Eurotiomycetidae</taxon>
        <taxon>Eurotiales</taxon>
        <taxon>Trichocomaceae</taxon>
        <taxon>Talaromyces</taxon>
        <taxon>Talaromyces sect. Bacilispori</taxon>
    </lineage>
</organism>
<dbReference type="InterPro" id="IPR016049">
    <property type="entry name" value="RNA_pol_Rpc34-like"/>
</dbReference>
<dbReference type="InterPro" id="IPR007832">
    <property type="entry name" value="RNA_pol_Rpc34"/>
</dbReference>
<evidence type="ECO:0000256" key="2">
    <source>
        <dbReference type="ARBA" id="ARBA00011038"/>
    </source>
</evidence>
<comment type="subcellular location">
    <subcellularLocation>
        <location evidence="1 6">Nucleus</location>
    </subcellularLocation>
</comment>
<reference evidence="7" key="1">
    <citation type="submission" date="2021-12" db="EMBL/GenBank/DDBJ databases">
        <title>Convergent genome expansion in fungi linked to evolution of root-endophyte symbiosis.</title>
        <authorList>
            <consortium name="DOE Joint Genome Institute"/>
            <person name="Ke Y.-H."/>
            <person name="Bonito G."/>
            <person name="Liao H.-L."/>
            <person name="Looney B."/>
            <person name="Rojas-Flechas A."/>
            <person name="Nash J."/>
            <person name="Hameed K."/>
            <person name="Schadt C."/>
            <person name="Martin F."/>
            <person name="Crous P.W."/>
            <person name="Miettinen O."/>
            <person name="Magnuson J.K."/>
            <person name="Labbe J."/>
            <person name="Jacobson D."/>
            <person name="Doktycz M.J."/>
            <person name="Veneault-Fourrey C."/>
            <person name="Kuo A."/>
            <person name="Mondo S."/>
            <person name="Calhoun S."/>
            <person name="Riley R."/>
            <person name="Ohm R."/>
            <person name="LaButti K."/>
            <person name="Andreopoulos B."/>
            <person name="Pangilinan J."/>
            <person name="Nolan M."/>
            <person name="Tritt A."/>
            <person name="Clum A."/>
            <person name="Lipzen A."/>
            <person name="Daum C."/>
            <person name="Barry K."/>
            <person name="Grigoriev I.V."/>
            <person name="Vilgalys R."/>
        </authorList>
    </citation>
    <scope>NUCLEOTIDE SEQUENCE</scope>
    <source>
        <strain evidence="7">PMI_201</strain>
    </source>
</reference>
<comment type="similarity">
    <text evidence="2 6">Belongs to the eukaryotic RPC34/RPC39 RNA polymerase subunit family.</text>
</comment>
<evidence type="ECO:0000256" key="3">
    <source>
        <dbReference type="ARBA" id="ARBA00022478"/>
    </source>
</evidence>
<dbReference type="GO" id="GO:0006383">
    <property type="term" value="P:transcription by RNA polymerase III"/>
    <property type="evidence" value="ECO:0007669"/>
    <property type="project" value="UniProtKB-UniRule"/>
</dbReference>
<evidence type="ECO:0000256" key="4">
    <source>
        <dbReference type="ARBA" id="ARBA00023163"/>
    </source>
</evidence>
<keyword evidence="5 6" id="KW-0539">Nucleus</keyword>
<dbReference type="RefSeq" id="XP_046070874.1">
    <property type="nucleotide sequence ID" value="XM_046218318.1"/>
</dbReference>
<comment type="function">
    <text evidence="6">DNA-dependent RNA polymerase catalyzes the transcription of DNA into RNA using the four ribonucleoside triphosphates as substrates. Specific peripheric component of RNA polymerase III which synthesizes small RNAs, such as 5S rRNA and tRNAs.</text>
</comment>
<accession>A0AAD4KST7</accession>
<dbReference type="Pfam" id="PF05158">
    <property type="entry name" value="RNA_pol_Rpc34"/>
    <property type="match status" value="1"/>
</dbReference>
<dbReference type="EMBL" id="JAJTJA010000007">
    <property type="protein sequence ID" value="KAH8695936.1"/>
    <property type="molecule type" value="Genomic_DNA"/>
</dbReference>
<dbReference type="InterPro" id="IPR036390">
    <property type="entry name" value="WH_DNA-bd_sf"/>
</dbReference>
<evidence type="ECO:0000313" key="7">
    <source>
        <dbReference type="EMBL" id="KAH8695936.1"/>
    </source>
</evidence>
<evidence type="ECO:0000256" key="5">
    <source>
        <dbReference type="ARBA" id="ARBA00023242"/>
    </source>
</evidence>
<keyword evidence="4 6" id="KW-0804">Transcription</keyword>
<evidence type="ECO:0000256" key="1">
    <source>
        <dbReference type="ARBA" id="ARBA00004123"/>
    </source>
</evidence>
<dbReference type="GO" id="GO:0005666">
    <property type="term" value="C:RNA polymerase III complex"/>
    <property type="evidence" value="ECO:0007669"/>
    <property type="project" value="UniProtKB-UniRule"/>
</dbReference>
<dbReference type="Proteomes" id="UP001201262">
    <property type="component" value="Unassembled WGS sequence"/>
</dbReference>
<dbReference type="SUPFAM" id="SSF46785">
    <property type="entry name" value="Winged helix' DNA-binding domain"/>
    <property type="match status" value="1"/>
</dbReference>
<gene>
    <name evidence="7" type="ORF">BGW36DRAFT_397596</name>
</gene>
<dbReference type="GeneID" id="70248605"/>
<name>A0AAD4KST7_9EURO</name>
<dbReference type="Gene3D" id="1.10.10.10">
    <property type="entry name" value="Winged helix-like DNA-binding domain superfamily/Winged helix DNA-binding domain"/>
    <property type="match status" value="1"/>
</dbReference>
<dbReference type="PANTHER" id="PTHR12780">
    <property type="entry name" value="RNA POLYMERASE III DNA DIRECTED , 39KD SUBUNIT-RELATED"/>
    <property type="match status" value="1"/>
</dbReference>
<dbReference type="GO" id="GO:0005654">
    <property type="term" value="C:nucleoplasm"/>
    <property type="evidence" value="ECO:0007669"/>
    <property type="project" value="UniProtKB-ARBA"/>
</dbReference>
<keyword evidence="8" id="KW-1185">Reference proteome</keyword>
<dbReference type="FunFam" id="1.10.10.10:FF:000116">
    <property type="entry name" value="DNA-directed RNA polymerase III subunit RPC6"/>
    <property type="match status" value="1"/>
</dbReference>
<dbReference type="AlphaFoldDB" id="A0AAD4KST7"/>
<dbReference type="PIRSF" id="PIRSF028763">
    <property type="entry name" value="RNA_pol_Rpc34"/>
    <property type="match status" value="1"/>
</dbReference>
<dbReference type="InterPro" id="IPR036388">
    <property type="entry name" value="WH-like_DNA-bd_sf"/>
</dbReference>
<sequence>MAAAGNVEDIASQIYAKCRDQFSASQLLYQRDILGLGLVPNKSLEILLQCTQHLVDQNLFRVYQDGDNRLAWKVIAREDAEKIQSLNDNERLVYNAIHSTGRNGIWIRALGKRTDLHKSSLDKALKALEGKNFIKSIHNVKQPGKKVYMLAGLKPAEDVTGGAWFTDGVLDAEFIGVLSEYIEDWVSKRSWYEVPSPRNNSKRQKLNHGENTKTEIEKTYFPYPADYQYYPKAQDITAEVNKTGITPVRLDEGSIEQLLRMMCFDGRLIALNDYQNYKSMRRPDAVAEARSMASKTDRPLETQQKAWLGNNGMTEAPCGQCPVFRLCQPGGSVSPENCEYFDEWFKKAFTF</sequence>
<dbReference type="GO" id="GO:0005737">
    <property type="term" value="C:cytoplasm"/>
    <property type="evidence" value="ECO:0007669"/>
    <property type="project" value="UniProtKB-ARBA"/>
</dbReference>
<evidence type="ECO:0000256" key="6">
    <source>
        <dbReference type="PIRNR" id="PIRNR028763"/>
    </source>
</evidence>
<keyword evidence="3 6" id="KW-0240">DNA-directed RNA polymerase</keyword>
<protein>
    <recommendedName>
        <fullName evidence="6">DNA-directed RNA polymerase III subunit RPC6</fullName>
        <shortName evidence="6">RNA polymerase III subunit C6</shortName>
    </recommendedName>
</protein>
<comment type="caution">
    <text evidence="7">The sequence shown here is derived from an EMBL/GenBank/DDBJ whole genome shotgun (WGS) entry which is preliminary data.</text>
</comment>